<feature type="compositionally biased region" description="Basic and acidic residues" evidence="1">
    <location>
        <begin position="132"/>
        <end position="143"/>
    </location>
</feature>
<protein>
    <submittedName>
        <fullName evidence="2">Uncharacterized protein</fullName>
    </submittedName>
</protein>
<evidence type="ECO:0000313" key="3">
    <source>
        <dbReference type="Proteomes" id="UP001189122"/>
    </source>
</evidence>
<evidence type="ECO:0000256" key="1">
    <source>
        <dbReference type="SAM" id="MobiDB-lite"/>
    </source>
</evidence>
<dbReference type="Proteomes" id="UP001189122">
    <property type="component" value="Unassembled WGS sequence"/>
</dbReference>
<comment type="caution">
    <text evidence="2">The sequence shown here is derived from an EMBL/GenBank/DDBJ whole genome shotgun (WGS) entry which is preliminary data.</text>
</comment>
<organism evidence="2 3">
    <name type="scientific">Spirodela intermedia</name>
    <name type="common">Intermediate duckweed</name>
    <dbReference type="NCBI Taxonomy" id="51605"/>
    <lineage>
        <taxon>Eukaryota</taxon>
        <taxon>Viridiplantae</taxon>
        <taxon>Streptophyta</taxon>
        <taxon>Embryophyta</taxon>
        <taxon>Tracheophyta</taxon>
        <taxon>Spermatophyta</taxon>
        <taxon>Magnoliopsida</taxon>
        <taxon>Liliopsida</taxon>
        <taxon>Araceae</taxon>
        <taxon>Lemnoideae</taxon>
        <taxon>Spirodela</taxon>
    </lineage>
</organism>
<feature type="region of interest" description="Disordered" evidence="1">
    <location>
        <begin position="126"/>
        <end position="162"/>
    </location>
</feature>
<proteinExistence type="predicted"/>
<accession>A0ABN7E8Z9</accession>
<gene>
    <name evidence="2" type="ORF">SI7747_UN020675</name>
</gene>
<reference evidence="3" key="1">
    <citation type="journal article" date="2020" name="Sci. Rep.">
        <title>Chromosome-scale genome assembly for the duckweed Spirodela intermedia, integrating cytogenetic maps, PacBio and Oxford Nanopore libraries.</title>
        <authorList>
            <person name="Hoang P.T.N."/>
            <person name="Fiebig A."/>
            <person name="Novak P."/>
            <person name="Macas J."/>
            <person name="Cao H.X."/>
            <person name="Stepanenko A."/>
            <person name="Chen G."/>
            <person name="Borisjuk N."/>
            <person name="Scholz U."/>
            <person name="Schubert I."/>
        </authorList>
    </citation>
    <scope>NUCLEOTIDE SEQUENCE [LARGE SCALE GENOMIC DNA]</scope>
</reference>
<dbReference type="EMBL" id="CACRZD030000097">
    <property type="protein sequence ID" value="CAA6674317.1"/>
    <property type="molecule type" value="Genomic_DNA"/>
</dbReference>
<name>A0ABN7E8Z9_SPIIN</name>
<keyword evidence="3" id="KW-1185">Reference proteome</keyword>
<evidence type="ECO:0000313" key="2">
    <source>
        <dbReference type="EMBL" id="CAA6674317.1"/>
    </source>
</evidence>
<sequence>MGLDVTQSKFESRKTEFRRRDSDASAMHWILSVREDRCAVSTASKALLGQRRRGQSLDLLANWMEVGHMSRSFILKSTQQDEALHRIWYALRRLSNENCWIIGKNLVNAIRGALLLKLLNDSIANPSSRSSLIDRRTSRRREEDDPPGDESPPPESVPDAMKSLLLLRGLEDEAP</sequence>